<evidence type="ECO:0000256" key="1">
    <source>
        <dbReference type="RuleBase" id="RU366018"/>
    </source>
</evidence>
<dbReference type="InterPro" id="IPR039164">
    <property type="entry name" value="UBR1-like"/>
</dbReference>
<keyword evidence="1" id="KW-0808">Transferase</keyword>
<evidence type="ECO:0000313" key="4">
    <source>
        <dbReference type="EMBL" id="KAG0729138.1"/>
    </source>
</evidence>
<evidence type="ECO:0000256" key="2">
    <source>
        <dbReference type="SAM" id="MobiDB-lite"/>
    </source>
</evidence>
<dbReference type="InterPro" id="IPR044046">
    <property type="entry name" value="E3_ligase_UBR-like_C"/>
</dbReference>
<comment type="pathway">
    <text evidence="1">Protein modification; protein ubiquitination.</text>
</comment>
<comment type="function">
    <text evidence="1">Ubiquitin ligase protein which is a component of the N-end rule pathway. Recognizes and binds to proteins bearing specific N-terminal residues that are destabilizing according to the N-end rule, leading to their ubiquitination and subsequent degradation.</text>
</comment>
<dbReference type="GO" id="GO:0061630">
    <property type="term" value="F:ubiquitin protein ligase activity"/>
    <property type="evidence" value="ECO:0007669"/>
    <property type="project" value="UniProtKB-UniRule"/>
</dbReference>
<evidence type="ECO:0000313" key="5">
    <source>
        <dbReference type="Proteomes" id="UP000770661"/>
    </source>
</evidence>
<dbReference type="Pfam" id="PF18995">
    <property type="entry name" value="PRT6_C"/>
    <property type="match status" value="1"/>
</dbReference>
<dbReference type="PANTHER" id="PTHR21497">
    <property type="entry name" value="UBIQUITIN LIGASE E3 ALPHA-RELATED"/>
    <property type="match status" value="1"/>
</dbReference>
<dbReference type="GO" id="GO:0008270">
    <property type="term" value="F:zinc ion binding"/>
    <property type="evidence" value="ECO:0007669"/>
    <property type="project" value="UniProtKB-UniRule"/>
</dbReference>
<gene>
    <name evidence="4" type="primary">UBR2_1</name>
    <name evidence="4" type="ORF">GWK47_030941</name>
</gene>
<evidence type="ECO:0000259" key="3">
    <source>
        <dbReference type="Pfam" id="PF18995"/>
    </source>
</evidence>
<organism evidence="4 5">
    <name type="scientific">Chionoecetes opilio</name>
    <name type="common">Atlantic snow crab</name>
    <name type="synonym">Cancer opilio</name>
    <dbReference type="NCBI Taxonomy" id="41210"/>
    <lineage>
        <taxon>Eukaryota</taxon>
        <taxon>Metazoa</taxon>
        <taxon>Ecdysozoa</taxon>
        <taxon>Arthropoda</taxon>
        <taxon>Crustacea</taxon>
        <taxon>Multicrustacea</taxon>
        <taxon>Malacostraca</taxon>
        <taxon>Eumalacostraca</taxon>
        <taxon>Eucarida</taxon>
        <taxon>Decapoda</taxon>
        <taxon>Pleocyemata</taxon>
        <taxon>Brachyura</taxon>
        <taxon>Eubrachyura</taxon>
        <taxon>Majoidea</taxon>
        <taxon>Majidae</taxon>
        <taxon>Chionoecetes</taxon>
    </lineage>
</organism>
<feature type="compositionally biased region" description="Basic and acidic residues" evidence="2">
    <location>
        <begin position="82"/>
        <end position="91"/>
    </location>
</feature>
<keyword evidence="5" id="KW-1185">Reference proteome</keyword>
<accession>A0A8J5CQT2</accession>
<reference evidence="4" key="1">
    <citation type="submission" date="2020-07" db="EMBL/GenBank/DDBJ databases">
        <title>The High-quality genome of the commercially important snow crab, Chionoecetes opilio.</title>
        <authorList>
            <person name="Jeong J.-H."/>
            <person name="Ryu S."/>
        </authorList>
    </citation>
    <scope>NUCLEOTIDE SEQUENCE</scope>
    <source>
        <strain evidence="4">MADBK_172401_WGS</strain>
        <tissue evidence="4">Digestive gland</tissue>
    </source>
</reference>
<comment type="caution">
    <text evidence="4">The sequence shown here is derived from an EMBL/GenBank/DDBJ whole genome shotgun (WGS) entry which is preliminary data.</text>
</comment>
<dbReference type="UniPathway" id="UPA00143"/>
<dbReference type="GO" id="GO:0016567">
    <property type="term" value="P:protein ubiquitination"/>
    <property type="evidence" value="ECO:0007669"/>
    <property type="project" value="UniProtKB-UniRule"/>
</dbReference>
<keyword evidence="1" id="KW-0479">Metal-binding</keyword>
<feature type="domain" description="E3 ubiquitin-protein ligase UBR-like C-terminal" evidence="3">
    <location>
        <begin position="182"/>
        <end position="523"/>
    </location>
</feature>
<dbReference type="GO" id="GO:0005737">
    <property type="term" value="C:cytoplasm"/>
    <property type="evidence" value="ECO:0007669"/>
    <property type="project" value="TreeGrafter"/>
</dbReference>
<keyword evidence="1" id="KW-0863">Zinc-finger</keyword>
<comment type="catalytic activity">
    <reaction evidence="1">
        <text>S-ubiquitinyl-[E2 ubiquitin-conjugating enzyme]-L-cysteine + [acceptor protein]-L-lysine = [E2 ubiquitin-conjugating enzyme]-L-cysteine + N(6)-ubiquitinyl-[acceptor protein]-L-lysine.</text>
        <dbReference type="EC" id="2.3.2.27"/>
    </reaction>
</comment>
<name>A0A8J5CQT2_CHIOP</name>
<comment type="similarity">
    <text evidence="1">Belongs to the E3 ubiquitin-protein ligase UBR1-like family.</text>
</comment>
<dbReference type="EMBL" id="JACEEZ010001495">
    <property type="protein sequence ID" value="KAG0729138.1"/>
    <property type="molecule type" value="Genomic_DNA"/>
</dbReference>
<keyword evidence="1" id="KW-0833">Ubl conjugation pathway</keyword>
<sequence>MEFLWFLRYRQNLSFDIEKSEYLCPLCEALCNTALPLMPGVTWAFSGLQEQPPPPTLSLPDWLKGLHTLLKYKTVMVNGARPNEESGHSDDAQMDTSPQPAGTVAGHGTGGEGKEEEEDSASSTEGAWIPPSLSDVASELASITSSDSAEAFTSLFRGFTATSIPDFPSQTLEMMSNFAHSVYMHGLHVNPNLFSRRIPLMVWNSTAYTIHTLEETQRNNNRALLTSLSSRQRDCLAALVKFAAYAPLCVKRKQTIEATAVRLLSLLIEGEESTPCILEWDVFSILVTLTLSLPSVFPTIQGVATGSQQDLHILQVCFLAHIVQLLLTYEDPAPEVDMEVDEGSDEGSEAGDGPWLVSMMAHCRSMANIPQSRVQSQHLLDYVKRNCLAYLRCCGLFFHFLTEIPVPEELQSSVWVPESEFYCLLRYLGLSVSQLRPTFSDPSLLELVNRWCSHSRAGPLACASGSEGCVRHWTRINQLVSLPQDYSELINTVSQFPCPASSGDDSRTPTMCLVCGKMLCSQLDLGLKPGDLKSQRLCLLVQHLESHHQDFQRLSKDYCIIGKNKISDHGFAEGCSTITLIYNFAQYPVHTSIEK</sequence>
<dbReference type="GO" id="GO:0071596">
    <property type="term" value="P:ubiquitin-dependent protein catabolic process via the N-end rule pathway"/>
    <property type="evidence" value="ECO:0007669"/>
    <property type="project" value="UniProtKB-UniRule"/>
</dbReference>
<dbReference type="GO" id="GO:0000151">
    <property type="term" value="C:ubiquitin ligase complex"/>
    <property type="evidence" value="ECO:0007669"/>
    <property type="project" value="TreeGrafter"/>
</dbReference>
<dbReference type="EC" id="2.3.2.27" evidence="1"/>
<protein>
    <recommendedName>
        <fullName evidence="1">E3 ubiquitin-protein ligase</fullName>
        <ecNumber evidence="1">2.3.2.27</ecNumber>
    </recommendedName>
</protein>
<dbReference type="AlphaFoldDB" id="A0A8J5CQT2"/>
<feature type="region of interest" description="Disordered" evidence="2">
    <location>
        <begin position="80"/>
        <end position="130"/>
    </location>
</feature>
<dbReference type="PANTHER" id="PTHR21497:SF24">
    <property type="entry name" value="E3 UBIQUITIN-PROTEIN LIGASE UBR1"/>
    <property type="match status" value="1"/>
</dbReference>
<dbReference type="Proteomes" id="UP000770661">
    <property type="component" value="Unassembled WGS sequence"/>
</dbReference>
<dbReference type="OrthoDB" id="26387at2759"/>
<keyword evidence="1" id="KW-0862">Zinc</keyword>
<proteinExistence type="inferred from homology"/>